<dbReference type="GO" id="GO:0005634">
    <property type="term" value="C:nucleus"/>
    <property type="evidence" value="ECO:0007669"/>
    <property type="project" value="TreeGrafter"/>
</dbReference>
<dbReference type="InterPro" id="IPR001611">
    <property type="entry name" value="Leu-rich_rpt"/>
</dbReference>
<gene>
    <name evidence="5" type="ORF">KIPB_010949</name>
</gene>
<accession>A0A9K3D4V1</accession>
<feature type="compositionally biased region" description="Low complexity" evidence="4">
    <location>
        <begin position="68"/>
        <end position="78"/>
    </location>
</feature>
<dbReference type="AlphaFoldDB" id="A0A9K3D4V1"/>
<name>A0A9K3D4V1_9EUKA</name>
<dbReference type="InterPro" id="IPR027038">
    <property type="entry name" value="RanGap"/>
</dbReference>
<evidence type="ECO:0000313" key="5">
    <source>
        <dbReference type="EMBL" id="GIQ88652.1"/>
    </source>
</evidence>
<feature type="region of interest" description="Disordered" evidence="4">
    <location>
        <begin position="212"/>
        <end position="248"/>
    </location>
</feature>
<feature type="non-terminal residue" evidence="5">
    <location>
        <position position="1"/>
    </location>
</feature>
<feature type="non-terminal residue" evidence="5">
    <location>
        <position position="405"/>
    </location>
</feature>
<dbReference type="OrthoDB" id="120976at2759"/>
<dbReference type="Pfam" id="PF13516">
    <property type="entry name" value="LRR_6"/>
    <property type="match status" value="4"/>
</dbReference>
<dbReference type="Proteomes" id="UP000265618">
    <property type="component" value="Unassembled WGS sequence"/>
</dbReference>
<sequence length="405" mass="41155">TVLMPPAVEEVSDATDSSNAVISAALFSTAATPGSDNHKTTLVVAGDGLLWEPSPASLSGPGTAPHPSQSVDTLSSDDLSSHVHKVSLSEIDDASGLLDQPATSEGATPLRAPKEVAMVSLLAEGDLQQTPSDINHMPCLPGTDTHPHTSTVDVIGESGRLSLRQCESPADCPLIEPSMLGTNDPRGDCFPGDDSKGASIDLSSGGALIRVAPRSSEDAESDAAGLGPESYDAERESDPVGETEVSHGVHNGCSISSAEEHPNPIADHNLGSGSTTAACLTVDMAIEDLVDELTLDHNSIGDKGAAALAEALSSLTQLTGLALDHNSIGDNGATSLSEALSYLTALTVQLKLDHNSFGDAGASALGKALPYLTGLTGLSLDHNSIGDKGVAALAEALPSLTQLTQ</sequence>
<dbReference type="PANTHER" id="PTHR24113:SF12">
    <property type="entry name" value="RAN GTPASE-ACTIVATING PROTEIN 1"/>
    <property type="match status" value="1"/>
</dbReference>
<evidence type="ECO:0000256" key="2">
    <source>
        <dbReference type="ARBA" id="ARBA00022614"/>
    </source>
</evidence>
<keyword evidence="3" id="KW-0677">Repeat</keyword>
<dbReference type="PANTHER" id="PTHR24113">
    <property type="entry name" value="RAN GTPASE-ACTIVATING PROTEIN 1"/>
    <property type="match status" value="1"/>
</dbReference>
<dbReference type="SMART" id="SM00368">
    <property type="entry name" value="LRR_RI"/>
    <property type="match status" value="4"/>
</dbReference>
<dbReference type="SUPFAM" id="SSF52047">
    <property type="entry name" value="RNI-like"/>
    <property type="match status" value="1"/>
</dbReference>
<reference evidence="5 6" key="1">
    <citation type="journal article" date="2018" name="PLoS ONE">
        <title>The draft genome of Kipferlia bialata reveals reductive genome evolution in fornicate parasites.</title>
        <authorList>
            <person name="Tanifuji G."/>
            <person name="Takabayashi S."/>
            <person name="Kume K."/>
            <person name="Takagi M."/>
            <person name="Nakayama T."/>
            <person name="Kamikawa R."/>
            <person name="Inagaki Y."/>
            <person name="Hashimoto T."/>
        </authorList>
    </citation>
    <scope>NUCLEOTIDE SEQUENCE [LARGE SCALE GENOMIC DNA]</scope>
    <source>
        <strain evidence="5">NY0173</strain>
    </source>
</reference>
<evidence type="ECO:0000313" key="6">
    <source>
        <dbReference type="Proteomes" id="UP000265618"/>
    </source>
</evidence>
<dbReference type="GO" id="GO:0031267">
    <property type="term" value="F:small GTPase binding"/>
    <property type="evidence" value="ECO:0007669"/>
    <property type="project" value="TreeGrafter"/>
</dbReference>
<evidence type="ECO:0000256" key="3">
    <source>
        <dbReference type="ARBA" id="ARBA00022737"/>
    </source>
</evidence>
<dbReference type="GO" id="GO:0005096">
    <property type="term" value="F:GTPase activator activity"/>
    <property type="evidence" value="ECO:0007669"/>
    <property type="project" value="UniProtKB-KW"/>
</dbReference>
<dbReference type="GO" id="GO:0006913">
    <property type="term" value="P:nucleocytoplasmic transport"/>
    <property type="evidence" value="ECO:0007669"/>
    <property type="project" value="TreeGrafter"/>
</dbReference>
<evidence type="ECO:0000256" key="4">
    <source>
        <dbReference type="SAM" id="MobiDB-lite"/>
    </source>
</evidence>
<dbReference type="GO" id="GO:0005829">
    <property type="term" value="C:cytosol"/>
    <property type="evidence" value="ECO:0007669"/>
    <property type="project" value="TreeGrafter"/>
</dbReference>
<feature type="region of interest" description="Disordered" evidence="4">
    <location>
        <begin position="53"/>
        <end position="78"/>
    </location>
</feature>
<dbReference type="EMBL" id="BDIP01004263">
    <property type="protein sequence ID" value="GIQ88652.1"/>
    <property type="molecule type" value="Genomic_DNA"/>
</dbReference>
<evidence type="ECO:0000256" key="1">
    <source>
        <dbReference type="ARBA" id="ARBA00022468"/>
    </source>
</evidence>
<dbReference type="Gene3D" id="3.80.10.10">
    <property type="entry name" value="Ribonuclease Inhibitor"/>
    <property type="match status" value="2"/>
</dbReference>
<organism evidence="5 6">
    <name type="scientific">Kipferlia bialata</name>
    <dbReference type="NCBI Taxonomy" id="797122"/>
    <lineage>
        <taxon>Eukaryota</taxon>
        <taxon>Metamonada</taxon>
        <taxon>Carpediemonas-like organisms</taxon>
        <taxon>Kipferlia</taxon>
    </lineage>
</organism>
<keyword evidence="1" id="KW-0343">GTPase activation</keyword>
<keyword evidence="6" id="KW-1185">Reference proteome</keyword>
<dbReference type="GO" id="GO:0048471">
    <property type="term" value="C:perinuclear region of cytoplasm"/>
    <property type="evidence" value="ECO:0007669"/>
    <property type="project" value="TreeGrafter"/>
</dbReference>
<proteinExistence type="predicted"/>
<comment type="caution">
    <text evidence="5">The sequence shown here is derived from an EMBL/GenBank/DDBJ whole genome shotgun (WGS) entry which is preliminary data.</text>
</comment>
<dbReference type="InterPro" id="IPR032675">
    <property type="entry name" value="LRR_dom_sf"/>
</dbReference>
<keyword evidence="2" id="KW-0433">Leucine-rich repeat</keyword>
<protein>
    <submittedName>
        <fullName evidence="5">Uncharacterized protein</fullName>
    </submittedName>
</protein>